<feature type="chain" id="PRO_5046221882" evidence="1">
    <location>
        <begin position="18"/>
        <end position="217"/>
    </location>
</feature>
<feature type="signal peptide" evidence="1">
    <location>
        <begin position="1"/>
        <end position="17"/>
    </location>
</feature>
<keyword evidence="1" id="KW-0732">Signal</keyword>
<name>A0ABQ8KT29_9APHY</name>
<organism evidence="2 3">
    <name type="scientific">Rhodofomes roseus</name>
    <dbReference type="NCBI Taxonomy" id="34475"/>
    <lineage>
        <taxon>Eukaryota</taxon>
        <taxon>Fungi</taxon>
        <taxon>Dikarya</taxon>
        <taxon>Basidiomycota</taxon>
        <taxon>Agaricomycotina</taxon>
        <taxon>Agaricomycetes</taxon>
        <taxon>Polyporales</taxon>
        <taxon>Rhodofomes</taxon>
    </lineage>
</organism>
<evidence type="ECO:0000313" key="2">
    <source>
        <dbReference type="EMBL" id="KAH9841912.1"/>
    </source>
</evidence>
<evidence type="ECO:0000256" key="1">
    <source>
        <dbReference type="SAM" id="SignalP"/>
    </source>
</evidence>
<evidence type="ECO:0000313" key="3">
    <source>
        <dbReference type="Proteomes" id="UP000814176"/>
    </source>
</evidence>
<dbReference type="RefSeq" id="XP_047783211.1">
    <property type="nucleotide sequence ID" value="XM_047918027.1"/>
</dbReference>
<gene>
    <name evidence="2" type="ORF">C8Q71DRAFT_353530</name>
</gene>
<keyword evidence="3" id="KW-1185">Reference proteome</keyword>
<proteinExistence type="predicted"/>
<dbReference type="EMBL" id="JADCUA010000003">
    <property type="protein sequence ID" value="KAH9841912.1"/>
    <property type="molecule type" value="Genomic_DNA"/>
</dbReference>
<accession>A0ABQ8KT29</accession>
<dbReference type="Proteomes" id="UP000814176">
    <property type="component" value="Unassembled WGS sequence"/>
</dbReference>
<reference evidence="2 3" key="1">
    <citation type="journal article" date="2021" name="Environ. Microbiol.">
        <title>Gene family expansions and transcriptome signatures uncover fungal adaptations to wood decay.</title>
        <authorList>
            <person name="Hage H."/>
            <person name="Miyauchi S."/>
            <person name="Viragh M."/>
            <person name="Drula E."/>
            <person name="Min B."/>
            <person name="Chaduli D."/>
            <person name="Navarro D."/>
            <person name="Favel A."/>
            <person name="Norest M."/>
            <person name="Lesage-Meessen L."/>
            <person name="Balint B."/>
            <person name="Merenyi Z."/>
            <person name="de Eugenio L."/>
            <person name="Morin E."/>
            <person name="Martinez A.T."/>
            <person name="Baldrian P."/>
            <person name="Stursova M."/>
            <person name="Martinez M.J."/>
            <person name="Novotny C."/>
            <person name="Magnuson J.K."/>
            <person name="Spatafora J.W."/>
            <person name="Maurice S."/>
            <person name="Pangilinan J."/>
            <person name="Andreopoulos W."/>
            <person name="LaButti K."/>
            <person name="Hundley H."/>
            <person name="Na H."/>
            <person name="Kuo A."/>
            <person name="Barry K."/>
            <person name="Lipzen A."/>
            <person name="Henrissat B."/>
            <person name="Riley R."/>
            <person name="Ahrendt S."/>
            <person name="Nagy L.G."/>
            <person name="Grigoriev I.V."/>
            <person name="Martin F."/>
            <person name="Rosso M.N."/>
        </authorList>
    </citation>
    <scope>NUCLEOTIDE SEQUENCE [LARGE SCALE GENOMIC DNA]</scope>
    <source>
        <strain evidence="2 3">CIRM-BRFM 1785</strain>
    </source>
</reference>
<dbReference type="GeneID" id="71998759"/>
<sequence>MWIVRWFPVLVPRGVEAPVLAGAPKAPLCKHVTTTIFLRRLIDYACGRSGSPPTTIVDIEGEKYQWSPSNDQHIPLYTQSLTPYSYASPSSVDDTRPICRFGTNCGELIQDVSLRGVEQHIQQHHIDEDGFRIQYSESTTYLVCLWPTDRGRCQAMRDIVGLCEHIISTHLIDPNAEWLPYAPHESPVATVACEQLCRSPETYCSDLADIANEQCMA</sequence>
<protein>
    <submittedName>
        <fullName evidence="2">Uncharacterized protein</fullName>
    </submittedName>
</protein>
<comment type="caution">
    <text evidence="2">The sequence shown here is derived from an EMBL/GenBank/DDBJ whole genome shotgun (WGS) entry which is preliminary data.</text>
</comment>